<organism evidence="4 5">
    <name type="scientific">Trypanosoma theileri</name>
    <dbReference type="NCBI Taxonomy" id="67003"/>
    <lineage>
        <taxon>Eukaryota</taxon>
        <taxon>Discoba</taxon>
        <taxon>Euglenozoa</taxon>
        <taxon>Kinetoplastea</taxon>
        <taxon>Metakinetoplastina</taxon>
        <taxon>Trypanosomatida</taxon>
        <taxon>Trypanosomatidae</taxon>
        <taxon>Trypanosoma</taxon>
    </lineage>
</organism>
<protein>
    <submittedName>
        <fullName evidence="4">Syntaxin</fullName>
    </submittedName>
</protein>
<dbReference type="CDD" id="cd15841">
    <property type="entry name" value="SNARE_Qc"/>
    <property type="match status" value="1"/>
</dbReference>
<dbReference type="SUPFAM" id="SSF58038">
    <property type="entry name" value="SNARE fusion complex"/>
    <property type="match status" value="1"/>
</dbReference>
<feature type="coiled-coil region" evidence="1">
    <location>
        <begin position="40"/>
        <end position="108"/>
    </location>
</feature>
<comment type="caution">
    <text evidence="4">The sequence shown here is derived from an EMBL/GenBank/DDBJ whole genome shotgun (WGS) entry which is preliminary data.</text>
</comment>
<dbReference type="VEuPathDB" id="TriTrypDB:TM35_000121120"/>
<sequence length="230" mass="26201">MSSSKDPFDESVSDLRELVAKAKSIEESVREKGLVERDILAEVKRILDAADEELELLKSVLQVIEQRNGKVGDHVFSVNEVIRRQRVVRDLETELKEIHTFRDDLEARVRDVEKKNQVISSSTNSGSNGFLLEQELAQKEEYMQQDIVLDRLSYGLQELRETGINVNDELQHQEVLLEEAQREVEGVQARLRAVNAKVDKLLGSMSNRNKICTIVCLVLTLLFLVFVVLA</sequence>
<dbReference type="OrthoDB" id="546861at2759"/>
<dbReference type="AlphaFoldDB" id="A0A1X0NXA4"/>
<dbReference type="InterPro" id="IPR000727">
    <property type="entry name" value="T_SNARE_dom"/>
</dbReference>
<keyword evidence="5" id="KW-1185">Reference proteome</keyword>
<evidence type="ECO:0000259" key="3">
    <source>
        <dbReference type="PROSITE" id="PS50192"/>
    </source>
</evidence>
<evidence type="ECO:0000313" key="4">
    <source>
        <dbReference type="EMBL" id="ORC89337.1"/>
    </source>
</evidence>
<dbReference type="GeneID" id="39984867"/>
<gene>
    <name evidence="4" type="ORF">TM35_000121120</name>
</gene>
<proteinExistence type="predicted"/>
<dbReference type="FunFam" id="1.20.5.110:FF:000173">
    <property type="entry name" value="Putative syntaxin"/>
    <property type="match status" value="1"/>
</dbReference>
<dbReference type="Gene3D" id="1.20.58.90">
    <property type="match status" value="1"/>
</dbReference>
<dbReference type="EMBL" id="NBCO01000012">
    <property type="protein sequence ID" value="ORC89337.1"/>
    <property type="molecule type" value="Genomic_DNA"/>
</dbReference>
<feature type="coiled-coil region" evidence="1">
    <location>
        <begin position="170"/>
        <end position="197"/>
    </location>
</feature>
<dbReference type="STRING" id="67003.A0A1X0NXA4"/>
<evidence type="ECO:0000256" key="2">
    <source>
        <dbReference type="SAM" id="Phobius"/>
    </source>
</evidence>
<evidence type="ECO:0000256" key="1">
    <source>
        <dbReference type="SAM" id="Coils"/>
    </source>
</evidence>
<accession>A0A1X0NXA4</accession>
<dbReference type="RefSeq" id="XP_028883403.1">
    <property type="nucleotide sequence ID" value="XM_029025087.1"/>
</dbReference>
<keyword evidence="2" id="KW-0812">Transmembrane</keyword>
<name>A0A1X0NXA4_9TRYP</name>
<keyword evidence="2" id="KW-0472">Membrane</keyword>
<keyword evidence="1" id="KW-0175">Coiled coil</keyword>
<feature type="transmembrane region" description="Helical" evidence="2">
    <location>
        <begin position="211"/>
        <end position="229"/>
    </location>
</feature>
<feature type="domain" description="T-SNARE coiled-coil homology" evidence="3">
    <location>
        <begin position="139"/>
        <end position="201"/>
    </location>
</feature>
<reference evidence="4 5" key="1">
    <citation type="submission" date="2017-03" db="EMBL/GenBank/DDBJ databases">
        <title>An alternative strategy for trypanosome survival in the mammalian bloodstream revealed through genome and transcriptome analysis of the ubiquitous bovine parasite Trypanosoma (Megatrypanum) theileri.</title>
        <authorList>
            <person name="Kelly S."/>
            <person name="Ivens A."/>
            <person name="Mott A."/>
            <person name="O'Neill E."/>
            <person name="Emms D."/>
            <person name="Macleod O."/>
            <person name="Voorheis P."/>
            <person name="Matthews J."/>
            <person name="Matthews K."/>
            <person name="Carrington M."/>
        </authorList>
    </citation>
    <scope>NUCLEOTIDE SEQUENCE [LARGE SCALE GENOMIC DNA]</scope>
    <source>
        <strain evidence="4">Edinburgh</strain>
    </source>
</reference>
<dbReference type="PROSITE" id="PS50192">
    <property type="entry name" value="T_SNARE"/>
    <property type="match status" value="1"/>
</dbReference>
<keyword evidence="2" id="KW-1133">Transmembrane helix</keyword>
<dbReference type="Proteomes" id="UP000192257">
    <property type="component" value="Unassembled WGS sequence"/>
</dbReference>
<dbReference type="Gene3D" id="1.20.5.110">
    <property type="match status" value="1"/>
</dbReference>
<evidence type="ECO:0000313" key="5">
    <source>
        <dbReference type="Proteomes" id="UP000192257"/>
    </source>
</evidence>